<dbReference type="Proteomes" id="UP000310066">
    <property type="component" value="Unassembled WGS sequence"/>
</dbReference>
<protein>
    <recommendedName>
        <fullName evidence="2">AAA+ ATPase domain-containing protein</fullName>
    </recommendedName>
</protein>
<dbReference type="InterPro" id="IPR027417">
    <property type="entry name" value="P-loop_NTPase"/>
</dbReference>
<reference evidence="3 4" key="1">
    <citation type="submission" date="2017-03" db="EMBL/GenBank/DDBJ databases">
        <title>Genomes of endolithic fungi from Antarctica.</title>
        <authorList>
            <person name="Coleine C."/>
            <person name="Masonjones S."/>
            <person name="Stajich J.E."/>
        </authorList>
    </citation>
    <scope>NUCLEOTIDE SEQUENCE [LARGE SCALE GENOMIC DNA]</scope>
    <source>
        <strain evidence="3 4">CCFEE 5311</strain>
    </source>
</reference>
<name>A0A4U0UM09_9PEZI</name>
<dbReference type="OrthoDB" id="9996895at2759"/>
<dbReference type="PANTHER" id="PTHR23389:SF21">
    <property type="entry name" value="ATPASE FAMILY AAA DOMAIN-CONTAINING PROTEIN 5"/>
    <property type="match status" value="1"/>
</dbReference>
<feature type="region of interest" description="Disordered" evidence="1">
    <location>
        <begin position="277"/>
        <end position="324"/>
    </location>
</feature>
<dbReference type="GO" id="GO:0016887">
    <property type="term" value="F:ATP hydrolysis activity"/>
    <property type="evidence" value="ECO:0007669"/>
    <property type="project" value="InterPro"/>
</dbReference>
<feature type="region of interest" description="Disordered" evidence="1">
    <location>
        <begin position="114"/>
        <end position="145"/>
    </location>
</feature>
<comment type="caution">
    <text evidence="3">The sequence shown here is derived from an EMBL/GenBank/DDBJ whole genome shotgun (WGS) entry which is preliminary data.</text>
</comment>
<feature type="region of interest" description="Disordered" evidence="1">
    <location>
        <begin position="47"/>
        <end position="75"/>
    </location>
</feature>
<dbReference type="SMART" id="SM00382">
    <property type="entry name" value="AAA"/>
    <property type="match status" value="1"/>
</dbReference>
<dbReference type="PANTHER" id="PTHR23389">
    <property type="entry name" value="CHROMOSOME TRANSMISSION FIDELITY FACTOR 18"/>
    <property type="match status" value="1"/>
</dbReference>
<dbReference type="CDD" id="cd00009">
    <property type="entry name" value="AAA"/>
    <property type="match status" value="1"/>
</dbReference>
<dbReference type="STRING" id="329885.A0A4U0UM09"/>
<accession>A0A4U0UM09</accession>
<dbReference type="GO" id="GO:0005524">
    <property type="term" value="F:ATP binding"/>
    <property type="evidence" value="ECO:0007669"/>
    <property type="project" value="InterPro"/>
</dbReference>
<feature type="domain" description="AAA+ ATPase" evidence="2">
    <location>
        <begin position="622"/>
        <end position="834"/>
    </location>
</feature>
<dbReference type="Gene3D" id="3.40.50.300">
    <property type="entry name" value="P-loop containing nucleotide triphosphate hydrolases"/>
    <property type="match status" value="1"/>
</dbReference>
<proteinExistence type="predicted"/>
<gene>
    <name evidence="3" type="ORF">B0A54_12683</name>
</gene>
<dbReference type="AlphaFoldDB" id="A0A4U0UM09"/>
<dbReference type="InterPro" id="IPR003593">
    <property type="entry name" value="AAA+_ATPase"/>
</dbReference>
<evidence type="ECO:0000313" key="4">
    <source>
        <dbReference type="Proteomes" id="UP000310066"/>
    </source>
</evidence>
<dbReference type="EMBL" id="NAJP01000056">
    <property type="protein sequence ID" value="TKA36841.1"/>
    <property type="molecule type" value="Genomic_DNA"/>
</dbReference>
<organism evidence="3 4">
    <name type="scientific">Friedmanniomyces endolithicus</name>
    <dbReference type="NCBI Taxonomy" id="329885"/>
    <lineage>
        <taxon>Eukaryota</taxon>
        <taxon>Fungi</taxon>
        <taxon>Dikarya</taxon>
        <taxon>Ascomycota</taxon>
        <taxon>Pezizomycotina</taxon>
        <taxon>Dothideomycetes</taxon>
        <taxon>Dothideomycetidae</taxon>
        <taxon>Mycosphaerellales</taxon>
        <taxon>Teratosphaeriaceae</taxon>
        <taxon>Friedmanniomyces</taxon>
    </lineage>
</organism>
<dbReference type="GO" id="GO:0005634">
    <property type="term" value="C:nucleus"/>
    <property type="evidence" value="ECO:0007669"/>
    <property type="project" value="TreeGrafter"/>
</dbReference>
<evidence type="ECO:0000313" key="3">
    <source>
        <dbReference type="EMBL" id="TKA36841.1"/>
    </source>
</evidence>
<feature type="region of interest" description="Disordered" evidence="1">
    <location>
        <begin position="170"/>
        <end position="238"/>
    </location>
</feature>
<sequence>MAAVAVLVAMHGESRGSVHPFFKHNNGCDDEARHHTTNDGTEQLEVEQTDAAQNEKPQARRTRKLRALAEDETKGKKQKTLLDILNSNITTPPASGNTVEHAINLVSFDPTVEASARKRKRPSQMQPQDVPLDDPVIPNSMSDPAILLREPTELSTLQKLREPYVLIPASSPLPLQGHPDDDESVNADRDPASTPPPKKVLRLNANGRFSSPVLKNDKRDGDSVSEVPRRRGRPRKTREAARLVVTLMYLNDTSRSEIGDMINRILSGEERVPLLLDEPETPKKLRAPRKPRKPTHPFFAGKPMDQPPPSKLESPRKTTASTPGKLKMKVMSDRMPALREKPSAVGSGLLKDRLMVKHSGALEPPWPERDQVHVRGLEQLELRSASADSGVLPRRIRKRKAAETSFPAEESVLRPFSANLRPEEPRRIRPDGFHEQPAGLQVPERLIITGHEIRQRVASELSVSLREDADDLLISDVPSASQLDVHPALQRLWGGIPYTLSAFDELRGECVGWAQKYAPEVAAEVLQPAHEMRVLKDWLTSLVVSAVEGTGIILTKAPSKVDIKPRKNRRRKHEDMDDFLVDSDEEESHTMDELADSEGAVPMAGTKPLRSVVHKSMAGTKLSNAVLLSGPSGCGKTAAGYAVAKELGFRVFEISSSERRSGKDVLDKIGDMTENHLVKHHGLVADDGMSSSAEEPHKARLEEAFEQDLASGRQGKMGAFFKPKIWQKDTPLKTKAKAKEMAKGKIMKGLEQAIKKPAKDQQQSLVLLEEVDILFKEDKEFWSTVLRLIVSSKRPFILTCNDEDLVPLQAMNLHAILRFSPPPFDLSIDHLLLLAAAEGHLLKRDAVASLYHAKGHDLRASINELDFWCQMAVGDVKGGLGWFYQRWPPGSDVDGRGRRLRVVSEGTYREGMGMIPGSLGSEEESMMWGWQQYGVQPTNLLDASSTLPVEDQGRLAALRQCAMQAEALSALDVFARPGLPETVTLDTMAPEVLGRIRGQYIEGLQLVQTDEQVDHTGLSMQLVVASVSALSHRSTTLGFPATSNLMDRLRSAMTADPTGADKHRTLTRLDFAVFDPISCAPDSSLSTHPSGLQLSAFDGPLSVIATDLAPYVRGIVQHDLALEEERERIETLLDEGEEAPKARRKRMTRAARSAVEGGERGKVRRERWFGAGLGVEGMLETGGRTWPRVTMRLVETDGVGSVGEQ</sequence>
<dbReference type="Pfam" id="PF00004">
    <property type="entry name" value="AAA"/>
    <property type="match status" value="1"/>
</dbReference>
<dbReference type="GO" id="GO:0003677">
    <property type="term" value="F:DNA binding"/>
    <property type="evidence" value="ECO:0007669"/>
    <property type="project" value="TreeGrafter"/>
</dbReference>
<dbReference type="InterPro" id="IPR003959">
    <property type="entry name" value="ATPase_AAA_core"/>
</dbReference>
<feature type="compositionally biased region" description="Basic residues" evidence="1">
    <location>
        <begin position="284"/>
        <end position="295"/>
    </location>
</feature>
<dbReference type="SUPFAM" id="SSF52540">
    <property type="entry name" value="P-loop containing nucleoside triphosphate hydrolases"/>
    <property type="match status" value="1"/>
</dbReference>
<evidence type="ECO:0000259" key="2">
    <source>
        <dbReference type="SMART" id="SM00382"/>
    </source>
</evidence>
<evidence type="ECO:0000256" key="1">
    <source>
        <dbReference type="SAM" id="MobiDB-lite"/>
    </source>
</evidence>